<name>A0ABM9H118_STRGL</name>
<feature type="transmembrane region" description="Helical" evidence="2">
    <location>
        <begin position="30"/>
        <end position="53"/>
    </location>
</feature>
<keyword evidence="4" id="KW-1185">Reference proteome</keyword>
<reference evidence="3" key="1">
    <citation type="submission" date="2022-03" db="EMBL/GenBank/DDBJ databases">
        <authorList>
            <person name="Leyn A S."/>
        </authorList>
    </citation>
    <scope>NUCLEOTIDE SEQUENCE</scope>
    <source>
        <strain evidence="3">Streptomyces globisporus 4-3</strain>
    </source>
</reference>
<feature type="transmembrane region" description="Helical" evidence="2">
    <location>
        <begin position="65"/>
        <end position="86"/>
    </location>
</feature>
<comment type="caution">
    <text evidence="3">The sequence shown here is derived from an EMBL/GenBank/DDBJ whole genome shotgun (WGS) entry which is preliminary data.</text>
</comment>
<gene>
    <name evidence="3" type="ORF">SGL43_04338</name>
</gene>
<organism evidence="3 4">
    <name type="scientific">Streptomyces globisporus</name>
    <dbReference type="NCBI Taxonomy" id="1908"/>
    <lineage>
        <taxon>Bacteria</taxon>
        <taxon>Bacillati</taxon>
        <taxon>Actinomycetota</taxon>
        <taxon>Actinomycetes</taxon>
        <taxon>Kitasatosporales</taxon>
        <taxon>Streptomycetaceae</taxon>
        <taxon>Streptomyces</taxon>
    </lineage>
</organism>
<dbReference type="EMBL" id="CAKXYP010000012">
    <property type="protein sequence ID" value="CAH9417294.1"/>
    <property type="molecule type" value="Genomic_DNA"/>
</dbReference>
<accession>A0ABM9H118</accession>
<keyword evidence="2" id="KW-0812">Transmembrane</keyword>
<feature type="compositionally biased region" description="Low complexity" evidence="1">
    <location>
        <begin position="127"/>
        <end position="157"/>
    </location>
</feature>
<evidence type="ECO:0000313" key="3">
    <source>
        <dbReference type="EMBL" id="CAH9417294.1"/>
    </source>
</evidence>
<protein>
    <recommendedName>
        <fullName evidence="5">DUF2637 domain-containing protein</fullName>
    </recommendedName>
</protein>
<keyword evidence="2" id="KW-0472">Membrane</keyword>
<evidence type="ECO:0008006" key="5">
    <source>
        <dbReference type="Google" id="ProtNLM"/>
    </source>
</evidence>
<dbReference type="Proteomes" id="UP001154015">
    <property type="component" value="Unassembled WGS sequence"/>
</dbReference>
<evidence type="ECO:0000256" key="2">
    <source>
        <dbReference type="SAM" id="Phobius"/>
    </source>
</evidence>
<keyword evidence="2" id="KW-1133">Transmembrane helix</keyword>
<sequence>MSLRWTAAVAPTVLVGAGWKGRTPLRLEAVMLAETICSAVSAAGLGIAAVTAYRKRFLTATRIAAYSLVPVGLVLTGVVEWVAGIAFKPSVWLGFGVLGLSWLLFMTTRAIERRSGTTRAERKAARAAGRNEAVAPGASAPSLGAGAGPAATAAKPQSKPKKKQEAAAPGDDFSDIEAILKKHGI</sequence>
<feature type="region of interest" description="Disordered" evidence="1">
    <location>
        <begin position="127"/>
        <end position="173"/>
    </location>
</feature>
<evidence type="ECO:0000313" key="4">
    <source>
        <dbReference type="Proteomes" id="UP001154015"/>
    </source>
</evidence>
<feature type="transmembrane region" description="Helical" evidence="2">
    <location>
        <begin position="92"/>
        <end position="111"/>
    </location>
</feature>
<proteinExistence type="predicted"/>
<evidence type="ECO:0000256" key="1">
    <source>
        <dbReference type="SAM" id="MobiDB-lite"/>
    </source>
</evidence>